<name>A0AA51R0E5_9GAMM</name>
<evidence type="ECO:0000313" key="2">
    <source>
        <dbReference type="EMBL" id="WML85614.1"/>
    </source>
</evidence>
<dbReference type="Proteomes" id="UP001229862">
    <property type="component" value="Chromosome"/>
</dbReference>
<gene>
    <name evidence="1" type="ORF">RCC75_19535</name>
    <name evidence="2" type="ORF">RCG00_15060</name>
</gene>
<proteinExistence type="predicted"/>
<keyword evidence="3" id="KW-1185">Reference proteome</keyword>
<dbReference type="Pfam" id="PF11848">
    <property type="entry name" value="DUF3368"/>
    <property type="match status" value="1"/>
</dbReference>
<organism evidence="2">
    <name type="scientific">Thiothrix subterranea</name>
    <dbReference type="NCBI Taxonomy" id="2735563"/>
    <lineage>
        <taxon>Bacteria</taxon>
        <taxon>Pseudomonadati</taxon>
        <taxon>Pseudomonadota</taxon>
        <taxon>Gammaproteobacteria</taxon>
        <taxon>Thiotrichales</taxon>
        <taxon>Thiotrichaceae</taxon>
        <taxon>Thiothrix</taxon>
    </lineage>
</organism>
<dbReference type="AlphaFoldDB" id="A0AA51R0E5"/>
<dbReference type="EMBL" id="JAVFKN010000038">
    <property type="protein sequence ID" value="MDQ5770730.1"/>
    <property type="molecule type" value="Genomic_DNA"/>
</dbReference>
<reference evidence="2 3" key="1">
    <citation type="submission" date="2023-08" db="EMBL/GenBank/DDBJ databases">
        <title>New molecular markers tilS and rpoB for phylogenetic and monitoring studies of the genus Thiothrix biodiversity.</title>
        <authorList>
            <person name="Ravin N.V."/>
            <person name="Smolyakov D."/>
            <person name="Markov N.D."/>
            <person name="Beletsky A.V."/>
            <person name="Mardanov A.V."/>
            <person name="Rudenko T.S."/>
            <person name="Grabovich M.Y."/>
        </authorList>
    </citation>
    <scope>NUCLEOTIDE SEQUENCE</scope>
    <source>
        <strain evidence="2">DNT52</strain>
        <strain evidence="1 3">H33</strain>
    </source>
</reference>
<dbReference type="Proteomes" id="UP001223336">
    <property type="component" value="Unassembled WGS sequence"/>
</dbReference>
<dbReference type="PANTHER" id="PTHR39550:SF1">
    <property type="entry name" value="SLL0658 PROTEIN"/>
    <property type="match status" value="1"/>
</dbReference>
<dbReference type="EMBL" id="CP133217">
    <property type="protein sequence ID" value="WML85614.1"/>
    <property type="molecule type" value="Genomic_DNA"/>
</dbReference>
<accession>A0AA51R0E5</accession>
<sequence length="104" mass="11388">MLVVADSSALVALAVCDGLHWLDIRFQDVRVPVAVFNECTVAGKPKADALRHYLQGKTIPIDLCETIITPAGLGDGELEAMSLYKHLHADFLLIDDRRAGCDRK</sequence>
<evidence type="ECO:0000313" key="3">
    <source>
        <dbReference type="Proteomes" id="UP001223336"/>
    </source>
</evidence>
<protein>
    <submittedName>
        <fullName evidence="2">Uncharacterized protein</fullName>
    </submittedName>
</protein>
<dbReference type="InterPro" id="IPR021799">
    <property type="entry name" value="PIN-like_prokaryotic"/>
</dbReference>
<evidence type="ECO:0000313" key="1">
    <source>
        <dbReference type="EMBL" id="MDQ5770730.1"/>
    </source>
</evidence>
<dbReference type="RefSeq" id="WP_308136402.1">
    <property type="nucleotide sequence ID" value="NZ_CP133197.1"/>
</dbReference>
<dbReference type="PANTHER" id="PTHR39550">
    <property type="entry name" value="SLL0658 PROTEIN"/>
    <property type="match status" value="1"/>
</dbReference>